<keyword evidence="2" id="KW-1185">Reference proteome</keyword>
<sequence>MRKKGYSRMRTFFLADLQLRRSAFLCTNFSLSFNNNIFAPDLIFKDNANSFKFIGSVWEKSFVR</sequence>
<name>A0A0B7HPV9_9FLAO</name>
<proteinExistence type="predicted"/>
<reference evidence="2" key="1">
    <citation type="submission" date="2015-01" db="EMBL/GenBank/DDBJ databases">
        <authorList>
            <person name="MANFREDI Pablo"/>
        </authorList>
    </citation>
    <scope>NUCLEOTIDE SEQUENCE [LARGE SCALE GENOMIC DNA]</scope>
    <source>
        <strain evidence="2">Ccyn2B</strain>
    </source>
</reference>
<protein>
    <submittedName>
        <fullName evidence="1">Uncharacterized protein</fullName>
    </submittedName>
</protein>
<dbReference type="EMBL" id="CDOD01000067">
    <property type="protein sequence ID" value="CEN39932.1"/>
    <property type="molecule type" value="Genomic_DNA"/>
</dbReference>
<dbReference type="AlphaFoldDB" id="A0A0B7HPV9"/>
<gene>
    <name evidence="1" type="ORF">CCYN2B_90002</name>
</gene>
<accession>A0A0B7HPV9</accession>
<evidence type="ECO:0000313" key="1">
    <source>
        <dbReference type="EMBL" id="CEN39932.1"/>
    </source>
</evidence>
<organism evidence="1 2">
    <name type="scientific">Capnocytophaga cynodegmi</name>
    <dbReference type="NCBI Taxonomy" id="28189"/>
    <lineage>
        <taxon>Bacteria</taxon>
        <taxon>Pseudomonadati</taxon>
        <taxon>Bacteroidota</taxon>
        <taxon>Flavobacteriia</taxon>
        <taxon>Flavobacteriales</taxon>
        <taxon>Flavobacteriaceae</taxon>
        <taxon>Capnocytophaga</taxon>
    </lineage>
</organism>
<dbReference type="STRING" id="28189.CCYN74_360034"/>
<evidence type="ECO:0000313" key="2">
    <source>
        <dbReference type="Proteomes" id="UP000038055"/>
    </source>
</evidence>
<dbReference type="Proteomes" id="UP000038055">
    <property type="component" value="Unassembled WGS sequence"/>
</dbReference>